<reference evidence="2 3" key="1">
    <citation type="journal article" date="2024" name="IMA Fungus">
        <title>Apiospora arundinis, a panoply of carbohydrate-active enzymes and secondary metabolites.</title>
        <authorList>
            <person name="Sorensen T."/>
            <person name="Petersen C."/>
            <person name="Muurmann A.T."/>
            <person name="Christiansen J.V."/>
            <person name="Brundto M.L."/>
            <person name="Overgaard C.K."/>
            <person name="Boysen A.T."/>
            <person name="Wollenberg R.D."/>
            <person name="Larsen T.O."/>
            <person name="Sorensen J.L."/>
            <person name="Nielsen K.L."/>
            <person name="Sondergaard T.E."/>
        </authorList>
    </citation>
    <scope>NUCLEOTIDE SEQUENCE [LARGE SCALE GENOMIC DNA]</scope>
    <source>
        <strain evidence="2 3">AAU 773</strain>
    </source>
</reference>
<evidence type="ECO:0000313" key="3">
    <source>
        <dbReference type="Proteomes" id="UP001390339"/>
    </source>
</evidence>
<dbReference type="Proteomes" id="UP001390339">
    <property type="component" value="Unassembled WGS sequence"/>
</dbReference>
<name>A0ABR2I9R3_9PEZI</name>
<proteinExistence type="predicted"/>
<organism evidence="2 3">
    <name type="scientific">Apiospora arundinis</name>
    <dbReference type="NCBI Taxonomy" id="335852"/>
    <lineage>
        <taxon>Eukaryota</taxon>
        <taxon>Fungi</taxon>
        <taxon>Dikarya</taxon>
        <taxon>Ascomycota</taxon>
        <taxon>Pezizomycotina</taxon>
        <taxon>Sordariomycetes</taxon>
        <taxon>Xylariomycetidae</taxon>
        <taxon>Amphisphaeriales</taxon>
        <taxon>Apiosporaceae</taxon>
        <taxon>Apiospora</taxon>
    </lineage>
</organism>
<gene>
    <name evidence="2" type="ORF">PGQ11_010202</name>
</gene>
<feature type="region of interest" description="Disordered" evidence="1">
    <location>
        <begin position="104"/>
        <end position="154"/>
    </location>
</feature>
<evidence type="ECO:0000256" key="1">
    <source>
        <dbReference type="SAM" id="MobiDB-lite"/>
    </source>
</evidence>
<evidence type="ECO:0000313" key="2">
    <source>
        <dbReference type="EMBL" id="KAK8859468.1"/>
    </source>
</evidence>
<keyword evidence="3" id="KW-1185">Reference proteome</keyword>
<comment type="caution">
    <text evidence="2">The sequence shown here is derived from an EMBL/GenBank/DDBJ whole genome shotgun (WGS) entry which is preliminary data.</text>
</comment>
<feature type="compositionally biased region" description="Low complexity" evidence="1">
    <location>
        <begin position="105"/>
        <end position="142"/>
    </location>
</feature>
<dbReference type="EMBL" id="JAPCWZ010000006">
    <property type="protein sequence ID" value="KAK8859468.1"/>
    <property type="molecule type" value="Genomic_DNA"/>
</dbReference>
<accession>A0ABR2I9R3</accession>
<sequence length="175" mass="17422">MRTCRGKKTQVLPSAMIGLIHARRCAGSSPPSLACSYVRITDGLGRLEDPAPLDQVGTVACVVQSSQTATSLLTQTRSGTTAIETLTTVTTASVTQTIPAPFVRSSTSTTTSSWAPNPAAPTSLSLMTTSSARSASSANGANGANGGGGMAAGATTSTTVTITVVSSAPTCPSAK</sequence>
<protein>
    <submittedName>
        <fullName evidence="2">Uncharacterized protein</fullName>
    </submittedName>
</protein>